<dbReference type="GO" id="GO:0003700">
    <property type="term" value="F:DNA-binding transcription factor activity"/>
    <property type="evidence" value="ECO:0007669"/>
    <property type="project" value="TreeGrafter"/>
</dbReference>
<dbReference type="EMBL" id="LMAR01000023">
    <property type="protein sequence ID" value="KQK31481.1"/>
    <property type="molecule type" value="Genomic_DNA"/>
</dbReference>
<dbReference type="AlphaFoldDB" id="A0A0Q3M6R3"/>
<dbReference type="SUPFAM" id="SSF47413">
    <property type="entry name" value="lambda repressor-like DNA-binding domains"/>
    <property type="match status" value="1"/>
</dbReference>
<dbReference type="Pfam" id="PF00356">
    <property type="entry name" value="LacI"/>
    <property type="match status" value="1"/>
</dbReference>
<protein>
    <submittedName>
        <fullName evidence="6">Transcriptional regulator, LacI family</fullName>
    </submittedName>
</protein>
<reference evidence="5 7" key="1">
    <citation type="submission" date="2015-10" db="EMBL/GenBank/DDBJ databases">
        <title>Draft genome of Bosea thiooxidans.</title>
        <authorList>
            <person name="Wang X."/>
        </authorList>
    </citation>
    <scope>NUCLEOTIDE SEQUENCE [LARGE SCALE GENOMIC DNA]</scope>
    <source>
        <strain evidence="5 7">CGMCC 9174</strain>
    </source>
</reference>
<dbReference type="Proteomes" id="UP000051562">
    <property type="component" value="Unassembled WGS sequence"/>
</dbReference>
<dbReference type="CDD" id="cd01392">
    <property type="entry name" value="HTH_LacI"/>
    <property type="match status" value="1"/>
</dbReference>
<gene>
    <name evidence="5" type="ORF">ARD30_03500</name>
    <name evidence="6" type="ORF">SAMN05660750_02381</name>
</gene>
<dbReference type="InterPro" id="IPR028082">
    <property type="entry name" value="Peripla_BP_I"/>
</dbReference>
<sequence>MNHDPVKRLPGWATMSDVAHAAGVSLMTVSRVYKNPSAVSAATRERVLNEGDRLGFVPNMLAGNLASGRSAMIGIVVPSLRNSNNANSIQGMADRLRQASYQFMITNTGYSLDAEALAVEAFIRRRPDGLVLTGTRHSDETYALLRGSGLPVVEVWETEGPIIDMATGFRNREAGGEIARYLIAQGYDRIGYVDYPVPGLRRYEARRDGALDALRQAGLRADIVVSPLSTDVTEDTSSFRGGTSGLQQLLDAGGVRAVLCASDLLAVGVMFEAQRRGMRVPEDLAVAGFGDFEIAAEIPPGLTTIRTQGYQMGWAAADMLISRIEGLPIDTEIKNVDYALVKRGSA</sequence>
<dbReference type="GO" id="GO:0000976">
    <property type="term" value="F:transcription cis-regulatory region binding"/>
    <property type="evidence" value="ECO:0007669"/>
    <property type="project" value="TreeGrafter"/>
</dbReference>
<keyword evidence="7" id="KW-1185">Reference proteome</keyword>
<dbReference type="InterPro" id="IPR046335">
    <property type="entry name" value="LacI/GalR-like_sensor"/>
</dbReference>
<evidence type="ECO:0000313" key="6">
    <source>
        <dbReference type="EMBL" id="SKB79212.1"/>
    </source>
</evidence>
<name>A0A0Q3M6R3_9HYPH</name>
<dbReference type="InterPro" id="IPR000843">
    <property type="entry name" value="HTH_LacI"/>
</dbReference>
<reference evidence="6 8" key="2">
    <citation type="submission" date="2017-02" db="EMBL/GenBank/DDBJ databases">
        <authorList>
            <person name="Peterson S.W."/>
        </authorList>
    </citation>
    <scope>NUCLEOTIDE SEQUENCE [LARGE SCALE GENOMIC DNA]</scope>
    <source>
        <strain evidence="6 8">DSM 9653</strain>
    </source>
</reference>
<dbReference type="OrthoDB" id="7170131at2"/>
<dbReference type="Gene3D" id="3.40.50.2300">
    <property type="match status" value="2"/>
</dbReference>
<organism evidence="5 7">
    <name type="scientific">Bosea thiooxidans</name>
    <dbReference type="NCBI Taxonomy" id="53254"/>
    <lineage>
        <taxon>Bacteria</taxon>
        <taxon>Pseudomonadati</taxon>
        <taxon>Pseudomonadota</taxon>
        <taxon>Alphaproteobacteria</taxon>
        <taxon>Hyphomicrobiales</taxon>
        <taxon>Boseaceae</taxon>
        <taxon>Bosea</taxon>
    </lineage>
</organism>
<dbReference type="Gene3D" id="1.10.260.40">
    <property type="entry name" value="lambda repressor-like DNA-binding domains"/>
    <property type="match status" value="1"/>
</dbReference>
<dbReference type="SMART" id="SM00354">
    <property type="entry name" value="HTH_LACI"/>
    <property type="match status" value="1"/>
</dbReference>
<dbReference type="PROSITE" id="PS50932">
    <property type="entry name" value="HTH_LACI_2"/>
    <property type="match status" value="1"/>
</dbReference>
<dbReference type="CDD" id="cd01575">
    <property type="entry name" value="PBP1_GntR"/>
    <property type="match status" value="1"/>
</dbReference>
<evidence type="ECO:0000313" key="7">
    <source>
        <dbReference type="Proteomes" id="UP000051562"/>
    </source>
</evidence>
<dbReference type="SUPFAM" id="SSF53822">
    <property type="entry name" value="Periplasmic binding protein-like I"/>
    <property type="match status" value="1"/>
</dbReference>
<dbReference type="PANTHER" id="PTHR30146:SF33">
    <property type="entry name" value="TRANSCRIPTIONAL REGULATOR"/>
    <property type="match status" value="1"/>
</dbReference>
<dbReference type="InterPro" id="IPR010982">
    <property type="entry name" value="Lambda_DNA-bd_dom_sf"/>
</dbReference>
<evidence type="ECO:0000256" key="2">
    <source>
        <dbReference type="ARBA" id="ARBA00023125"/>
    </source>
</evidence>
<keyword evidence="3" id="KW-0804">Transcription</keyword>
<evidence type="ECO:0000256" key="1">
    <source>
        <dbReference type="ARBA" id="ARBA00023015"/>
    </source>
</evidence>
<dbReference type="EMBL" id="FUYX01000005">
    <property type="protein sequence ID" value="SKB79212.1"/>
    <property type="molecule type" value="Genomic_DNA"/>
</dbReference>
<dbReference type="Proteomes" id="UP000190130">
    <property type="component" value="Unassembled WGS sequence"/>
</dbReference>
<dbReference type="RefSeq" id="WP_055727247.1">
    <property type="nucleotide sequence ID" value="NZ_FUYX01000005.1"/>
</dbReference>
<accession>A0A0Q3M6R3</accession>
<evidence type="ECO:0000256" key="3">
    <source>
        <dbReference type="ARBA" id="ARBA00023163"/>
    </source>
</evidence>
<keyword evidence="2" id="KW-0238">DNA-binding</keyword>
<dbReference type="PANTHER" id="PTHR30146">
    <property type="entry name" value="LACI-RELATED TRANSCRIPTIONAL REPRESSOR"/>
    <property type="match status" value="1"/>
</dbReference>
<dbReference type="Pfam" id="PF13377">
    <property type="entry name" value="Peripla_BP_3"/>
    <property type="match status" value="1"/>
</dbReference>
<evidence type="ECO:0000313" key="8">
    <source>
        <dbReference type="Proteomes" id="UP000190130"/>
    </source>
</evidence>
<feature type="domain" description="HTH lacI-type" evidence="4">
    <location>
        <begin position="13"/>
        <end position="67"/>
    </location>
</feature>
<evidence type="ECO:0000313" key="5">
    <source>
        <dbReference type="EMBL" id="KQK31481.1"/>
    </source>
</evidence>
<keyword evidence="1" id="KW-0805">Transcription regulation</keyword>
<dbReference type="STRING" id="53254.SAMN05660750_02381"/>
<evidence type="ECO:0000259" key="4">
    <source>
        <dbReference type="PROSITE" id="PS50932"/>
    </source>
</evidence>
<proteinExistence type="predicted"/>